<comment type="caution">
    <text evidence="6">The sequence shown here is derived from an EMBL/GenBank/DDBJ whole genome shotgun (WGS) entry which is preliminary data.</text>
</comment>
<name>A0ABQ2ZJ61_9GAMM</name>
<dbReference type="SUPFAM" id="SSF48452">
    <property type="entry name" value="TPR-like"/>
    <property type="match status" value="1"/>
</dbReference>
<evidence type="ECO:0000256" key="2">
    <source>
        <dbReference type="ARBA" id="ARBA00034247"/>
    </source>
</evidence>
<dbReference type="SMART" id="SM00267">
    <property type="entry name" value="GGDEF"/>
    <property type="match status" value="1"/>
</dbReference>
<dbReference type="Gene3D" id="3.30.70.270">
    <property type="match status" value="1"/>
</dbReference>
<dbReference type="PANTHER" id="PTHR45138:SF9">
    <property type="entry name" value="DIGUANYLATE CYCLASE DGCM-RELATED"/>
    <property type="match status" value="1"/>
</dbReference>
<organism evidence="6 7">
    <name type="scientific">Rhodanobacter panaciterrae</name>
    <dbReference type="NCBI Taxonomy" id="490572"/>
    <lineage>
        <taxon>Bacteria</taxon>
        <taxon>Pseudomonadati</taxon>
        <taxon>Pseudomonadota</taxon>
        <taxon>Gammaproteobacteria</taxon>
        <taxon>Lysobacterales</taxon>
        <taxon>Rhodanobacteraceae</taxon>
        <taxon>Rhodanobacter</taxon>
    </lineage>
</organism>
<keyword evidence="7" id="KW-1185">Reference proteome</keyword>
<reference evidence="7" key="1">
    <citation type="journal article" date="2019" name="Int. J. Syst. Evol. Microbiol.">
        <title>The Global Catalogue of Microorganisms (GCM) 10K type strain sequencing project: providing services to taxonomists for standard genome sequencing and annotation.</title>
        <authorList>
            <consortium name="The Broad Institute Genomics Platform"/>
            <consortium name="The Broad Institute Genome Sequencing Center for Infectious Disease"/>
            <person name="Wu L."/>
            <person name="Ma J."/>
        </authorList>
    </citation>
    <scope>NUCLEOTIDE SEQUENCE [LARGE SCALE GENOMIC DNA]</scope>
    <source>
        <strain evidence="7">KCTC 22232</strain>
    </source>
</reference>
<dbReference type="InterPro" id="IPR011990">
    <property type="entry name" value="TPR-like_helical_dom_sf"/>
</dbReference>
<comment type="catalytic activity">
    <reaction evidence="2">
        <text>2 GTP = 3',3'-c-di-GMP + 2 diphosphate</text>
        <dbReference type="Rhea" id="RHEA:24898"/>
        <dbReference type="ChEBI" id="CHEBI:33019"/>
        <dbReference type="ChEBI" id="CHEBI:37565"/>
        <dbReference type="ChEBI" id="CHEBI:58805"/>
        <dbReference type="EC" id="2.7.7.65"/>
    </reaction>
</comment>
<feature type="transmembrane region" description="Helical" evidence="3">
    <location>
        <begin position="393"/>
        <end position="412"/>
    </location>
</feature>
<feature type="signal peptide" evidence="4">
    <location>
        <begin position="1"/>
        <end position="28"/>
    </location>
</feature>
<feature type="chain" id="PRO_5045554332" description="diguanylate cyclase" evidence="4">
    <location>
        <begin position="29"/>
        <end position="593"/>
    </location>
</feature>
<sequence length="593" mass="65789">MSIGRQRRGPGTALAGLLLCALMQANYAADTAKISDASAFLDQTESLRIKDHRQFIQRLEQIHRESPTLSTADQWHLRYLDALESSLDGKYVAAEQPLRDVIDHSGDPMLAAKASALLMNNLAVGRRYEDAFKLTQQLTIDLPRIQDKTVRLQVLGYLSQVLNLAGQTDLAIKYAHMMEDAVPPGMTSCYPRSKLVAALWNAKRLTSSSPELKQAIDTCEASRQPIVATAMQLILGTLHLEEHQPAKTLSLLDQIAPGIQVNHYYPHTLSAQVQRAQAYEQLGKDEDARKAALAAVAMASPDDINDYLKDAYEVLYRVAKRHGNTTSALAYYEHYVAQDKGSLDDATAQALAYQTVQQQVLTHKLETEELGKQNSILRLQQALDTKAVETSRLYIILLLAAFGFIVLWLYRLKRSQLGFKRLSHHDSLTGIFNHQHFIGEAERVLNVLQKKFGHACLVSIDLDHFKQVNDTHGHAMGDAVLRRTVAVCQQQLRPADLFGRLGGEEFGILLHECSREQGMDIANRIRIAIGASPMEKDGDVISISASVGLASTDTSGYQLQRLCMEADAALYRAKRAGRNRVIADTENDSLVEA</sequence>
<evidence type="ECO:0000313" key="7">
    <source>
        <dbReference type="Proteomes" id="UP000621898"/>
    </source>
</evidence>
<evidence type="ECO:0000256" key="3">
    <source>
        <dbReference type="SAM" id="Phobius"/>
    </source>
</evidence>
<keyword evidence="4" id="KW-0732">Signal</keyword>
<dbReference type="Pfam" id="PF00990">
    <property type="entry name" value="GGDEF"/>
    <property type="match status" value="1"/>
</dbReference>
<proteinExistence type="predicted"/>
<dbReference type="InterPro" id="IPR029787">
    <property type="entry name" value="Nucleotide_cyclase"/>
</dbReference>
<keyword evidence="3" id="KW-0812">Transmembrane</keyword>
<evidence type="ECO:0000313" key="6">
    <source>
        <dbReference type="EMBL" id="GGY17922.1"/>
    </source>
</evidence>
<dbReference type="EMBL" id="BMXT01000001">
    <property type="protein sequence ID" value="GGY17922.1"/>
    <property type="molecule type" value="Genomic_DNA"/>
</dbReference>
<evidence type="ECO:0000256" key="4">
    <source>
        <dbReference type="SAM" id="SignalP"/>
    </source>
</evidence>
<dbReference type="PROSITE" id="PS50887">
    <property type="entry name" value="GGDEF"/>
    <property type="match status" value="1"/>
</dbReference>
<evidence type="ECO:0000256" key="1">
    <source>
        <dbReference type="ARBA" id="ARBA00012528"/>
    </source>
</evidence>
<dbReference type="NCBIfam" id="TIGR00254">
    <property type="entry name" value="GGDEF"/>
    <property type="match status" value="1"/>
</dbReference>
<keyword evidence="3" id="KW-1133">Transmembrane helix</keyword>
<feature type="domain" description="GGDEF" evidence="5">
    <location>
        <begin position="453"/>
        <end position="586"/>
    </location>
</feature>
<dbReference type="SUPFAM" id="SSF55073">
    <property type="entry name" value="Nucleotide cyclase"/>
    <property type="match status" value="1"/>
</dbReference>
<dbReference type="Gene3D" id="1.25.40.10">
    <property type="entry name" value="Tetratricopeptide repeat domain"/>
    <property type="match status" value="1"/>
</dbReference>
<dbReference type="InterPro" id="IPR000160">
    <property type="entry name" value="GGDEF_dom"/>
</dbReference>
<dbReference type="CDD" id="cd01949">
    <property type="entry name" value="GGDEF"/>
    <property type="match status" value="1"/>
</dbReference>
<evidence type="ECO:0000259" key="5">
    <source>
        <dbReference type="PROSITE" id="PS50887"/>
    </source>
</evidence>
<dbReference type="InterPro" id="IPR043128">
    <property type="entry name" value="Rev_trsase/Diguanyl_cyclase"/>
</dbReference>
<protein>
    <recommendedName>
        <fullName evidence="1">diguanylate cyclase</fullName>
        <ecNumber evidence="1">2.7.7.65</ecNumber>
    </recommendedName>
</protein>
<gene>
    <name evidence="6" type="ORF">GCM10008098_07140</name>
</gene>
<dbReference type="Proteomes" id="UP000621898">
    <property type="component" value="Unassembled WGS sequence"/>
</dbReference>
<keyword evidence="3" id="KW-0472">Membrane</keyword>
<dbReference type="EC" id="2.7.7.65" evidence="1"/>
<dbReference type="InterPro" id="IPR050469">
    <property type="entry name" value="Diguanylate_Cyclase"/>
</dbReference>
<accession>A0ABQ2ZJ61</accession>
<dbReference type="PANTHER" id="PTHR45138">
    <property type="entry name" value="REGULATORY COMPONENTS OF SENSORY TRANSDUCTION SYSTEM"/>
    <property type="match status" value="1"/>
</dbReference>